<evidence type="ECO:0000256" key="2">
    <source>
        <dbReference type="ARBA" id="ARBA00022723"/>
    </source>
</evidence>
<feature type="compositionally biased region" description="Low complexity" evidence="9">
    <location>
        <begin position="353"/>
        <end position="366"/>
    </location>
</feature>
<dbReference type="EMBL" id="AJVK01022117">
    <property type="status" value="NOT_ANNOTATED_CDS"/>
    <property type="molecule type" value="Genomic_DNA"/>
</dbReference>
<dbReference type="VEuPathDB" id="VectorBase:PPAPM1_002483"/>
<feature type="compositionally biased region" description="Basic and acidic residues" evidence="9">
    <location>
        <begin position="109"/>
        <end position="122"/>
    </location>
</feature>
<dbReference type="InterPro" id="IPR036236">
    <property type="entry name" value="Znf_C2H2_sf"/>
</dbReference>
<keyword evidence="11" id="KW-1185">Reference proteome</keyword>
<feature type="region of interest" description="Disordered" evidence="9">
    <location>
        <begin position="144"/>
        <end position="167"/>
    </location>
</feature>
<feature type="region of interest" description="Disordered" evidence="9">
    <location>
        <begin position="101"/>
        <end position="122"/>
    </location>
</feature>
<organism evidence="10 11">
    <name type="scientific">Phlebotomus papatasi</name>
    <name type="common">Sandfly</name>
    <dbReference type="NCBI Taxonomy" id="29031"/>
    <lineage>
        <taxon>Eukaryota</taxon>
        <taxon>Metazoa</taxon>
        <taxon>Ecdysozoa</taxon>
        <taxon>Arthropoda</taxon>
        <taxon>Hexapoda</taxon>
        <taxon>Insecta</taxon>
        <taxon>Pterygota</taxon>
        <taxon>Neoptera</taxon>
        <taxon>Endopterygota</taxon>
        <taxon>Diptera</taxon>
        <taxon>Nematocera</taxon>
        <taxon>Psychodoidea</taxon>
        <taxon>Psychodidae</taxon>
        <taxon>Phlebotomus</taxon>
        <taxon>Phlebotomus</taxon>
    </lineage>
</organism>
<evidence type="ECO:0000256" key="9">
    <source>
        <dbReference type="SAM" id="MobiDB-lite"/>
    </source>
</evidence>
<evidence type="ECO:0000256" key="8">
    <source>
        <dbReference type="ARBA" id="ARBA00023242"/>
    </source>
</evidence>
<keyword evidence="4" id="KW-0863">Zinc-finger</keyword>
<keyword evidence="5" id="KW-0862">Zinc</keyword>
<reference evidence="10" key="1">
    <citation type="submission" date="2022-08" db="UniProtKB">
        <authorList>
            <consortium name="EnsemblMetazoa"/>
        </authorList>
    </citation>
    <scope>IDENTIFICATION</scope>
    <source>
        <strain evidence="10">Israel</strain>
    </source>
</reference>
<feature type="compositionally biased region" description="Polar residues" evidence="9">
    <location>
        <begin position="329"/>
        <end position="345"/>
    </location>
</feature>
<dbReference type="EMBL" id="AJVK01022118">
    <property type="status" value="NOT_ANNOTATED_CDS"/>
    <property type="molecule type" value="Genomic_DNA"/>
</dbReference>
<keyword evidence="3" id="KW-0677">Repeat</keyword>
<sequence length="534" mass="56858">MPIAPFMLPQVPLSPEADSTWLTSVFPLQEVNIEVQMKLIPAIFPGLTGRAGTSGAGASGTSAPLSKPSSPLGKSILVFEAILRYSDATFLATSLEDLTGKPKPFPTAKRGEGDADDSKSRLQEHEAAKCLLSLAMTVGASESSVESTSLKSPQHPAQASSEAQQTAQRRVITFNSPPAIFDFPRLEQYYANPNIHKVPAAGSSQVSAFEYDDTGNVPMDLTKPREIAASKVADVVTTMEPASLLISLVSITDKIPASSVAGGGTSGEIDESKLLQEYLTERALQGSKMKQCQKNEVMSNGNVAFVTSSAGNDPGGRLPRMMEGVKTLPSQSIENSTKQPSSQSEECSEKVRNSINNNNSPSSGISKIATSTTNSSDLKYLHKKFKRIASATVDESGSGKAIGSSDSGDRVIRDDIEVDGGKKKGIIVNGVEDSKLVNNSSASTDILIQRQEVLPNKIPIVQIQPQVQANSVSFQQSAPSGQCPDPNPPSSGRNVCQYCNLNCTKPSVLQKHIRSHTNERPYPCTPCGFAFKTK</sequence>
<keyword evidence="6" id="KW-0805">Transcription regulation</keyword>
<dbReference type="PANTHER" id="PTHR45944">
    <property type="entry name" value="SCHNURRI, ISOFORM F"/>
    <property type="match status" value="1"/>
</dbReference>
<dbReference type="VEuPathDB" id="VectorBase:PPAI001237"/>
<evidence type="ECO:0000256" key="6">
    <source>
        <dbReference type="ARBA" id="ARBA00023015"/>
    </source>
</evidence>
<dbReference type="InterPro" id="IPR051969">
    <property type="entry name" value="Zinc-finger_DNA-bd_regulators"/>
</dbReference>
<dbReference type="EnsemblMetazoa" id="PPAI001237-RA">
    <property type="protein sequence ID" value="PPAI001237-PA"/>
    <property type="gene ID" value="PPAI001237"/>
</dbReference>
<proteinExistence type="predicted"/>
<dbReference type="PROSITE" id="PS50157">
    <property type="entry name" value="ZINC_FINGER_C2H2_2"/>
    <property type="match status" value="1"/>
</dbReference>
<evidence type="ECO:0000256" key="1">
    <source>
        <dbReference type="ARBA" id="ARBA00004123"/>
    </source>
</evidence>
<evidence type="ECO:0000256" key="4">
    <source>
        <dbReference type="ARBA" id="ARBA00022771"/>
    </source>
</evidence>
<dbReference type="PROSITE" id="PS00028">
    <property type="entry name" value="ZINC_FINGER_C2H2_1"/>
    <property type="match status" value="1"/>
</dbReference>
<accession>A0A1B0D1L4</accession>
<name>A0A1B0D1L4_PHLPP</name>
<dbReference type="InterPro" id="IPR013087">
    <property type="entry name" value="Znf_C2H2_type"/>
</dbReference>
<evidence type="ECO:0000256" key="7">
    <source>
        <dbReference type="ARBA" id="ARBA00023163"/>
    </source>
</evidence>
<dbReference type="GO" id="GO:0008270">
    <property type="term" value="F:zinc ion binding"/>
    <property type="evidence" value="ECO:0007669"/>
    <property type="project" value="UniProtKB-KW"/>
</dbReference>
<dbReference type="GO" id="GO:0000978">
    <property type="term" value="F:RNA polymerase II cis-regulatory region sequence-specific DNA binding"/>
    <property type="evidence" value="ECO:0007669"/>
    <property type="project" value="TreeGrafter"/>
</dbReference>
<dbReference type="PANTHER" id="PTHR45944:SF2">
    <property type="entry name" value="SCHNURRI, ISOFORM F"/>
    <property type="match status" value="1"/>
</dbReference>
<dbReference type="SUPFAM" id="SSF57667">
    <property type="entry name" value="beta-beta-alpha zinc fingers"/>
    <property type="match status" value="1"/>
</dbReference>
<dbReference type="Proteomes" id="UP000092462">
    <property type="component" value="Unassembled WGS sequence"/>
</dbReference>
<comment type="subcellular location">
    <subcellularLocation>
        <location evidence="1">Nucleus</location>
    </subcellularLocation>
</comment>
<dbReference type="Gene3D" id="3.30.160.60">
    <property type="entry name" value="Classic Zinc Finger"/>
    <property type="match status" value="1"/>
</dbReference>
<protein>
    <submittedName>
        <fullName evidence="10">Uncharacterized protein</fullName>
    </submittedName>
</protein>
<dbReference type="GO" id="GO:0000981">
    <property type="term" value="F:DNA-binding transcription factor activity, RNA polymerase II-specific"/>
    <property type="evidence" value="ECO:0007669"/>
    <property type="project" value="TreeGrafter"/>
</dbReference>
<evidence type="ECO:0000256" key="3">
    <source>
        <dbReference type="ARBA" id="ARBA00022737"/>
    </source>
</evidence>
<dbReference type="AlphaFoldDB" id="A0A1B0D1L4"/>
<evidence type="ECO:0000313" key="10">
    <source>
        <dbReference type="EnsemblMetazoa" id="PPAI001237-PA"/>
    </source>
</evidence>
<evidence type="ECO:0000313" key="11">
    <source>
        <dbReference type="Proteomes" id="UP000092462"/>
    </source>
</evidence>
<evidence type="ECO:0000256" key="5">
    <source>
        <dbReference type="ARBA" id="ARBA00022833"/>
    </source>
</evidence>
<keyword evidence="2" id="KW-0479">Metal-binding</keyword>
<dbReference type="GO" id="GO:0005634">
    <property type="term" value="C:nucleus"/>
    <property type="evidence" value="ECO:0007669"/>
    <property type="project" value="UniProtKB-SubCell"/>
</dbReference>
<keyword evidence="8" id="KW-0539">Nucleus</keyword>
<keyword evidence="7" id="KW-0804">Transcription</keyword>
<feature type="region of interest" description="Disordered" evidence="9">
    <location>
        <begin position="329"/>
        <end position="369"/>
    </location>
</feature>